<dbReference type="OrthoDB" id="2428828at2759"/>
<feature type="region of interest" description="Disordered" evidence="1">
    <location>
        <begin position="373"/>
        <end position="396"/>
    </location>
</feature>
<comment type="caution">
    <text evidence="2">The sequence shown here is derived from an EMBL/GenBank/DDBJ whole genome shotgun (WGS) entry which is preliminary data.</text>
</comment>
<dbReference type="EMBL" id="CAJVPS010000912">
    <property type="protein sequence ID" value="CAG8515335.1"/>
    <property type="molecule type" value="Genomic_DNA"/>
</dbReference>
<feature type="compositionally biased region" description="Low complexity" evidence="1">
    <location>
        <begin position="114"/>
        <end position="123"/>
    </location>
</feature>
<proteinExistence type="predicted"/>
<evidence type="ECO:0000313" key="2">
    <source>
        <dbReference type="EMBL" id="CAG8515335.1"/>
    </source>
</evidence>
<feature type="compositionally biased region" description="Acidic residues" evidence="1">
    <location>
        <begin position="234"/>
        <end position="245"/>
    </location>
</feature>
<evidence type="ECO:0000313" key="3">
    <source>
        <dbReference type="Proteomes" id="UP000789508"/>
    </source>
</evidence>
<reference evidence="2" key="1">
    <citation type="submission" date="2021-06" db="EMBL/GenBank/DDBJ databases">
        <authorList>
            <person name="Kallberg Y."/>
            <person name="Tangrot J."/>
            <person name="Rosling A."/>
        </authorList>
    </citation>
    <scope>NUCLEOTIDE SEQUENCE</scope>
    <source>
        <strain evidence="2">FL130A</strain>
    </source>
</reference>
<feature type="compositionally biased region" description="Polar residues" evidence="1">
    <location>
        <begin position="97"/>
        <end position="113"/>
    </location>
</feature>
<dbReference type="AlphaFoldDB" id="A0A9N9F860"/>
<accession>A0A9N9F860</accession>
<feature type="compositionally biased region" description="Acidic residues" evidence="1">
    <location>
        <begin position="254"/>
        <end position="275"/>
    </location>
</feature>
<gene>
    <name evidence="2" type="ORF">ALEPTO_LOCUS4186</name>
</gene>
<name>A0A9N9F860_9GLOM</name>
<feature type="region of interest" description="Disordered" evidence="1">
    <location>
        <begin position="97"/>
        <end position="150"/>
    </location>
</feature>
<protein>
    <submittedName>
        <fullName evidence="2">10062_t:CDS:1</fullName>
    </submittedName>
</protein>
<feature type="compositionally biased region" description="Low complexity" evidence="1">
    <location>
        <begin position="378"/>
        <end position="396"/>
    </location>
</feature>
<keyword evidence="3" id="KW-1185">Reference proteome</keyword>
<organism evidence="2 3">
    <name type="scientific">Ambispora leptoticha</name>
    <dbReference type="NCBI Taxonomy" id="144679"/>
    <lineage>
        <taxon>Eukaryota</taxon>
        <taxon>Fungi</taxon>
        <taxon>Fungi incertae sedis</taxon>
        <taxon>Mucoromycota</taxon>
        <taxon>Glomeromycotina</taxon>
        <taxon>Glomeromycetes</taxon>
        <taxon>Archaeosporales</taxon>
        <taxon>Ambisporaceae</taxon>
        <taxon>Ambispora</taxon>
    </lineage>
</organism>
<evidence type="ECO:0000256" key="1">
    <source>
        <dbReference type="SAM" id="MobiDB-lite"/>
    </source>
</evidence>
<feature type="region of interest" description="Disordered" evidence="1">
    <location>
        <begin position="224"/>
        <end position="275"/>
    </location>
</feature>
<feature type="region of interest" description="Disordered" evidence="1">
    <location>
        <begin position="171"/>
        <end position="191"/>
    </location>
</feature>
<dbReference type="Proteomes" id="UP000789508">
    <property type="component" value="Unassembled WGS sequence"/>
</dbReference>
<sequence length="628" mass="70408">MRVKSSYLIRLRPRQQSRNSDDNTTIDNQNNPFMKAEEIQGHRHSQQVIIQFQWSCLDLEEETRPPCRHNPLPMGLPGFRENSIRNRQQADNLFSNEVEQQSNIASSQKQENLTSSSTSFTSSDIPELKETTPASSENPPPMGLPGFRVGNSVSSSSLAFGDISNASTQQNLSSNNMIKSQDETESGSGWIFTSSNKNIAESAGKNNNFLDEGLTPTRREHNTELFGNQSILTEDFEDEQVDDERDDRIVIENQESEDSETDSEEDLYGPFSDIEDLDEDDFVFDGRLPSPDIIPLIDNPEYLNDPRFIEHSAASATTSTSGFIYNSNYDLYPGGIRPTPPPPNRDLSGGAASLPVPPTTAVLLSQMQREAKPEDFISGSTATTSVSSSGSTSTTSTSSSRILIHYLKNVYGLSVRSGSLVLFAYTAHLQYRAPRLLDRIFDEFFVDTDDEITVDFGGISSNRNNSNNITRPSLMQLRHQDPNWPMYWSVLYSLDKQPNYLPPAMASSGVGNVPMPNPKVQFLEKYASRMNAKFASRNGGGRIVGGLGVNNNKRGRRHQDWHLADIRQKKTYRMLIMQNIRYGDVDLLKFYLERYGPPINSVVRMTAEEQIFLQQNRDLSALLTKYGP</sequence>